<dbReference type="GO" id="GO:0006508">
    <property type="term" value="P:proteolysis"/>
    <property type="evidence" value="ECO:0007669"/>
    <property type="project" value="InterPro"/>
</dbReference>
<evidence type="ECO:0000256" key="2">
    <source>
        <dbReference type="ARBA" id="ARBA00004613"/>
    </source>
</evidence>
<name>A0A5P9JUK0_9HYPH</name>
<dbReference type="CDD" id="cd04277">
    <property type="entry name" value="ZnMc_serralysin_like"/>
    <property type="match status" value="1"/>
</dbReference>
<proteinExistence type="inferred from homology"/>
<dbReference type="GO" id="GO:0005615">
    <property type="term" value="C:extracellular space"/>
    <property type="evidence" value="ECO:0007669"/>
    <property type="project" value="InterPro"/>
</dbReference>
<keyword evidence="5" id="KW-0677">Repeat</keyword>
<dbReference type="Gene3D" id="2.150.10.10">
    <property type="entry name" value="Serralysin-like metalloprotease, C-terminal"/>
    <property type="match status" value="1"/>
</dbReference>
<dbReference type="InterPro" id="IPR024079">
    <property type="entry name" value="MetalloPept_cat_dom_sf"/>
</dbReference>
<dbReference type="Pfam" id="PF00353">
    <property type="entry name" value="HemolysinCabind"/>
    <property type="match status" value="1"/>
</dbReference>
<dbReference type="InterPro" id="IPR006026">
    <property type="entry name" value="Peptidase_Metallo"/>
</dbReference>
<evidence type="ECO:0000313" key="8">
    <source>
        <dbReference type="Proteomes" id="UP000325614"/>
    </source>
</evidence>
<dbReference type="SUPFAM" id="SSF55486">
    <property type="entry name" value="Metalloproteases ('zincins'), catalytic domain"/>
    <property type="match status" value="1"/>
</dbReference>
<comment type="subcellular location">
    <subcellularLocation>
        <location evidence="2">Secreted</location>
    </subcellularLocation>
</comment>
<dbReference type="InterPro" id="IPR034033">
    <property type="entry name" value="Serralysin-like"/>
</dbReference>
<sequence length="466" mass="48720">MAAVRTNVPGSGYGNPYVDSLVWGGTAWDLGKGPIRYLFGNRANFAAASERHASGLYVWDKDDAEGWTAEEMGAFRAALSLLSKVCGLTFAPAGSAAEADIVWWKTGIWDGSAGAHEIPDGEPIWGYFNPTEGWRNLRPGGDGRNTIMHELGHAVGLAHPHDGGMRNDATVFPGVSSSRDEGRHGLNQGIWTVMSYNSGWDRRDHDASFGAQGGLGALDIAALQALYGPNLSAAKGGNVYSLPTRNGPGTGWSCIWDAGGVDTISAVHSRKDAVIDLRPANLRPNDPHAGGYVSSQAGVAGGYTIAKGVVIENAAGGAGDDRIWGNASGNLLRGRGGDDVLSGLDGSDVLRGEGGRDILFGGRGRDAFAFDTRPDGKANVDRIADFRSGEDTIRLNAQVFGALTPGSLAEGAFRRGAASDSNDHILYDGKTGMLAYDPDGTGVQAPVHFAVLSGRPALNASDFLVI</sequence>
<comment type="similarity">
    <text evidence="3">Belongs to the peptidase M10B family.</text>
</comment>
<dbReference type="GO" id="GO:0005509">
    <property type="term" value="F:calcium ion binding"/>
    <property type="evidence" value="ECO:0007669"/>
    <property type="project" value="InterPro"/>
</dbReference>
<dbReference type="Proteomes" id="UP000325614">
    <property type="component" value="Chromosome"/>
</dbReference>
<dbReference type="GO" id="GO:0008237">
    <property type="term" value="F:metallopeptidase activity"/>
    <property type="evidence" value="ECO:0007669"/>
    <property type="project" value="InterPro"/>
</dbReference>
<accession>A0A5P9JUK0</accession>
<dbReference type="InterPro" id="IPR011049">
    <property type="entry name" value="Serralysin-like_metalloprot_C"/>
</dbReference>
<evidence type="ECO:0000256" key="4">
    <source>
        <dbReference type="ARBA" id="ARBA00022525"/>
    </source>
</evidence>
<protein>
    <recommendedName>
        <fullName evidence="6">Peptidase metallopeptidase domain-containing protein</fullName>
    </recommendedName>
</protein>
<keyword evidence="4" id="KW-0964">Secreted</keyword>
<dbReference type="KEGG" id="mico:GDR74_06215"/>
<evidence type="ECO:0000313" key="7">
    <source>
        <dbReference type="EMBL" id="QFU15849.1"/>
    </source>
</evidence>
<comment type="cofactor">
    <cofactor evidence="1">
        <name>Ca(2+)</name>
        <dbReference type="ChEBI" id="CHEBI:29108"/>
    </cofactor>
</comment>
<evidence type="ECO:0000256" key="5">
    <source>
        <dbReference type="ARBA" id="ARBA00022737"/>
    </source>
</evidence>
<keyword evidence="8" id="KW-1185">Reference proteome</keyword>
<dbReference type="AlphaFoldDB" id="A0A5P9JUK0"/>
<dbReference type="InterPro" id="IPR013858">
    <property type="entry name" value="Peptidase_M10B_C"/>
</dbReference>
<dbReference type="InterPro" id="IPR018511">
    <property type="entry name" value="Hemolysin-typ_Ca-bd_CS"/>
</dbReference>
<evidence type="ECO:0000256" key="3">
    <source>
        <dbReference type="ARBA" id="ARBA00009490"/>
    </source>
</evidence>
<evidence type="ECO:0000256" key="1">
    <source>
        <dbReference type="ARBA" id="ARBA00001913"/>
    </source>
</evidence>
<dbReference type="PRINTS" id="PR00313">
    <property type="entry name" value="CABNDNGRPT"/>
</dbReference>
<dbReference type="SMART" id="SM00235">
    <property type="entry name" value="ZnMc"/>
    <property type="match status" value="1"/>
</dbReference>
<dbReference type="RefSeq" id="WP_152585494.1">
    <property type="nucleotide sequence ID" value="NZ_CP045423.1"/>
</dbReference>
<evidence type="ECO:0000259" key="6">
    <source>
        <dbReference type="SMART" id="SM00235"/>
    </source>
</evidence>
<dbReference type="Gene3D" id="3.40.390.10">
    <property type="entry name" value="Collagenase (Catalytic Domain)"/>
    <property type="match status" value="1"/>
</dbReference>
<dbReference type="EMBL" id="CP045423">
    <property type="protein sequence ID" value="QFU15849.1"/>
    <property type="molecule type" value="Genomic_DNA"/>
</dbReference>
<feature type="domain" description="Peptidase metallopeptidase" evidence="6">
    <location>
        <begin position="24"/>
        <end position="200"/>
    </location>
</feature>
<dbReference type="SUPFAM" id="SSF51120">
    <property type="entry name" value="beta-Roll"/>
    <property type="match status" value="1"/>
</dbReference>
<reference evidence="7 8" key="1">
    <citation type="submission" date="2019-10" db="EMBL/GenBank/DDBJ databases">
        <title>Isolation, Identification of Microvirga thermotolerans HR1, a novel thermophilic bacterium and Comparative Genomics of the genus Microvirga.</title>
        <authorList>
            <person name="Li J."/>
            <person name="Zhang W."/>
            <person name="Lin M."/>
            <person name="Wang J."/>
        </authorList>
    </citation>
    <scope>NUCLEOTIDE SEQUENCE [LARGE SCALE GENOMIC DNA]</scope>
    <source>
        <strain evidence="7 8">HR1</strain>
    </source>
</reference>
<dbReference type="GO" id="GO:0008270">
    <property type="term" value="F:zinc ion binding"/>
    <property type="evidence" value="ECO:0007669"/>
    <property type="project" value="InterPro"/>
</dbReference>
<organism evidence="7 8">
    <name type="scientific">Microvirga thermotolerans</name>
    <dbReference type="NCBI Taxonomy" id="2651334"/>
    <lineage>
        <taxon>Bacteria</taxon>
        <taxon>Pseudomonadati</taxon>
        <taxon>Pseudomonadota</taxon>
        <taxon>Alphaproteobacteria</taxon>
        <taxon>Hyphomicrobiales</taxon>
        <taxon>Methylobacteriaceae</taxon>
        <taxon>Microvirga</taxon>
    </lineage>
</organism>
<dbReference type="InterPro" id="IPR001343">
    <property type="entry name" value="Hemolysn_Ca-bd"/>
</dbReference>
<gene>
    <name evidence="7" type="ORF">GDR74_06215</name>
</gene>
<dbReference type="Pfam" id="PF08548">
    <property type="entry name" value="Peptidase_M10_C"/>
    <property type="match status" value="1"/>
</dbReference>
<dbReference type="PROSITE" id="PS00330">
    <property type="entry name" value="HEMOLYSIN_CALCIUM"/>
    <property type="match status" value="1"/>
</dbReference>